<keyword evidence="1" id="KW-0614">Plasmid</keyword>
<proteinExistence type="predicted"/>
<evidence type="ECO:0000313" key="1">
    <source>
        <dbReference type="EMBL" id="QGM50314.1"/>
    </source>
</evidence>
<sequence length="130" mass="14845">MKDAENRHIVYEIIDEYFHHWLNEVDGLTEIAVNRPDELFVKVSGKWQQHELKMDFKDCMSFAGAISDYHDGGSVTPEYPLRSVTLPGGERVQIVIPRQRNGKRCLLQSVSRPVCLSTMIPLLNKGFTQG</sequence>
<dbReference type="EMBL" id="MN073498">
    <property type="protein sequence ID" value="QGM50314.1"/>
    <property type="molecule type" value="Genomic_DNA"/>
</dbReference>
<accession>A0A649Z5R8</accession>
<dbReference type="SUPFAM" id="SSF52540">
    <property type="entry name" value="P-loop containing nucleoside triphosphate hydrolases"/>
    <property type="match status" value="1"/>
</dbReference>
<reference evidence="1" key="1">
    <citation type="submission" date="2019-06" db="EMBL/GenBank/DDBJ databases">
        <title>Epidemiological characteristics and genetic backgrounds of blaNDM-5.</title>
        <authorList>
            <person name="Zhang F."/>
        </authorList>
    </citation>
    <scope>NUCLEOTIDE SEQUENCE</scope>
    <source>
        <plasmid evidence="1">unnamed</plasmid>
    </source>
</reference>
<organism evidence="1">
    <name type="scientific">Klebsiella pneumoniae</name>
    <dbReference type="NCBI Taxonomy" id="573"/>
    <lineage>
        <taxon>Bacteria</taxon>
        <taxon>Pseudomonadati</taxon>
        <taxon>Pseudomonadota</taxon>
        <taxon>Gammaproteobacteria</taxon>
        <taxon>Enterobacterales</taxon>
        <taxon>Enterobacteriaceae</taxon>
        <taxon>Klebsiella/Raoultella group</taxon>
        <taxon>Klebsiella</taxon>
        <taxon>Klebsiella pneumoniae complex</taxon>
    </lineage>
</organism>
<geneLocation type="plasmid" evidence="1">
    <name>unnamed</name>
</geneLocation>
<dbReference type="InterPro" id="IPR027417">
    <property type="entry name" value="P-loop_NTPase"/>
</dbReference>
<protein>
    <submittedName>
        <fullName evidence="1">Type IV secretion system protein PtlH</fullName>
    </submittedName>
</protein>
<gene>
    <name evidence="1" type="primary">ptlH_1</name>
    <name evidence="1" type="ORF">J4_Plasmid1_00027</name>
</gene>
<dbReference type="AlphaFoldDB" id="A0A649Z5R8"/>
<dbReference type="Gene3D" id="3.30.450.90">
    <property type="match status" value="1"/>
</dbReference>
<name>A0A649Z5R8_KLEPN</name>